<evidence type="ECO:0000313" key="4">
    <source>
        <dbReference type="Proteomes" id="UP000199022"/>
    </source>
</evidence>
<feature type="transmembrane region" description="Helical" evidence="1">
    <location>
        <begin position="43"/>
        <end position="62"/>
    </location>
</feature>
<proteinExistence type="predicted"/>
<dbReference type="EMBL" id="FOMD01000002">
    <property type="protein sequence ID" value="SFD01305.1"/>
    <property type="molecule type" value="Genomic_DNA"/>
</dbReference>
<feature type="transmembrane region" description="Helical" evidence="1">
    <location>
        <begin position="144"/>
        <end position="163"/>
    </location>
</feature>
<dbReference type="GO" id="GO:0043709">
    <property type="term" value="P:cell adhesion involved in single-species biofilm formation"/>
    <property type="evidence" value="ECO:0007669"/>
    <property type="project" value="TreeGrafter"/>
</dbReference>
<protein>
    <submittedName>
        <fullName evidence="3">Diguanylate cyclase (GGDEF) domain-containing protein</fullName>
    </submittedName>
</protein>
<dbReference type="InterPro" id="IPR043128">
    <property type="entry name" value="Rev_trsase/Diguanyl_cyclase"/>
</dbReference>
<feature type="transmembrane region" description="Helical" evidence="1">
    <location>
        <begin position="120"/>
        <end position="138"/>
    </location>
</feature>
<dbReference type="RefSeq" id="WP_091558074.1">
    <property type="nucleotide sequence ID" value="NZ_BNAC01000004.1"/>
</dbReference>
<dbReference type="SMART" id="SM00267">
    <property type="entry name" value="GGDEF"/>
    <property type="match status" value="1"/>
</dbReference>
<dbReference type="GO" id="GO:0005886">
    <property type="term" value="C:plasma membrane"/>
    <property type="evidence" value="ECO:0007669"/>
    <property type="project" value="TreeGrafter"/>
</dbReference>
<keyword evidence="4" id="KW-1185">Reference proteome</keyword>
<dbReference type="InterPro" id="IPR050469">
    <property type="entry name" value="Diguanylate_Cyclase"/>
</dbReference>
<keyword evidence="1" id="KW-0812">Transmembrane</keyword>
<feature type="domain" description="GGDEF" evidence="2">
    <location>
        <begin position="205"/>
        <end position="339"/>
    </location>
</feature>
<dbReference type="STRING" id="1225127.SAMN05661030_2280"/>
<dbReference type="Proteomes" id="UP000199022">
    <property type="component" value="Unassembled WGS sequence"/>
</dbReference>
<sequence>MPPGLRARDAASAARAGATLTAFSGLVLLPWALFLPPRLDTPTMAACVVVAVVLLAVAALLVRGDAGRLDRAGASFLVPAVGSVVVGTSNWLTGDTSAAGQVFVVVPVLLAAMQLRRAGAWLANGVAVLATGGATVLLDPSAQGVTDAVVVGAAMLAVTAVLVRAADSRERAFDALHEQATADGLTGLLRRRAVDGALGAALDRGQVGVLMVDVDGFKQINDVHGHLAGDQALVHLATVLRGQVRREDCVVGRLGGDELVMVLPGCNREVLAERAAELVDAVRRSPLALPDGVLGLTVSVGAAHAPTDAADLTGLYGAADAALYEVKRAGRDGFAVAAR</sequence>
<reference evidence="4" key="1">
    <citation type="submission" date="2016-10" db="EMBL/GenBank/DDBJ databases">
        <authorList>
            <person name="Varghese N."/>
            <person name="Submissions S."/>
        </authorList>
    </citation>
    <scope>NUCLEOTIDE SEQUENCE [LARGE SCALE GENOMIC DNA]</scope>
    <source>
        <strain evidence="4">DSM 45962</strain>
    </source>
</reference>
<evidence type="ECO:0000259" key="2">
    <source>
        <dbReference type="PROSITE" id="PS50887"/>
    </source>
</evidence>
<keyword evidence="1" id="KW-0472">Membrane</keyword>
<dbReference type="OrthoDB" id="23692at2"/>
<keyword evidence="1" id="KW-1133">Transmembrane helix</keyword>
<evidence type="ECO:0000256" key="1">
    <source>
        <dbReference type="SAM" id="Phobius"/>
    </source>
</evidence>
<dbReference type="PANTHER" id="PTHR45138">
    <property type="entry name" value="REGULATORY COMPONENTS OF SENSORY TRANSDUCTION SYSTEM"/>
    <property type="match status" value="1"/>
</dbReference>
<dbReference type="GO" id="GO:0052621">
    <property type="term" value="F:diguanylate cyclase activity"/>
    <property type="evidence" value="ECO:0007669"/>
    <property type="project" value="TreeGrafter"/>
</dbReference>
<dbReference type="InterPro" id="IPR029787">
    <property type="entry name" value="Nucleotide_cyclase"/>
</dbReference>
<dbReference type="GO" id="GO:1902201">
    <property type="term" value="P:negative regulation of bacterial-type flagellum-dependent cell motility"/>
    <property type="evidence" value="ECO:0007669"/>
    <property type="project" value="TreeGrafter"/>
</dbReference>
<gene>
    <name evidence="3" type="ORF">SAMN05661030_2280</name>
</gene>
<dbReference type="AlphaFoldDB" id="A0A1I1NV47"/>
<accession>A0A1I1NV47</accession>
<dbReference type="PANTHER" id="PTHR45138:SF9">
    <property type="entry name" value="DIGUANYLATE CYCLASE DGCM-RELATED"/>
    <property type="match status" value="1"/>
</dbReference>
<feature type="transmembrane region" description="Helical" evidence="1">
    <location>
        <begin position="12"/>
        <end position="31"/>
    </location>
</feature>
<dbReference type="NCBIfam" id="TIGR00254">
    <property type="entry name" value="GGDEF"/>
    <property type="match status" value="1"/>
</dbReference>
<name>A0A1I1NV47_9ACTN</name>
<dbReference type="Pfam" id="PF00990">
    <property type="entry name" value="GGDEF"/>
    <property type="match status" value="1"/>
</dbReference>
<dbReference type="InterPro" id="IPR000160">
    <property type="entry name" value="GGDEF_dom"/>
</dbReference>
<dbReference type="PROSITE" id="PS50887">
    <property type="entry name" value="GGDEF"/>
    <property type="match status" value="1"/>
</dbReference>
<dbReference type="Gene3D" id="3.30.70.270">
    <property type="match status" value="1"/>
</dbReference>
<dbReference type="CDD" id="cd01949">
    <property type="entry name" value="GGDEF"/>
    <property type="match status" value="1"/>
</dbReference>
<evidence type="ECO:0000313" key="3">
    <source>
        <dbReference type="EMBL" id="SFD01305.1"/>
    </source>
</evidence>
<dbReference type="SUPFAM" id="SSF55073">
    <property type="entry name" value="Nucleotide cyclase"/>
    <property type="match status" value="1"/>
</dbReference>
<organism evidence="3 4">
    <name type="scientific">Klenkia taihuensis</name>
    <dbReference type="NCBI Taxonomy" id="1225127"/>
    <lineage>
        <taxon>Bacteria</taxon>
        <taxon>Bacillati</taxon>
        <taxon>Actinomycetota</taxon>
        <taxon>Actinomycetes</taxon>
        <taxon>Geodermatophilales</taxon>
        <taxon>Geodermatophilaceae</taxon>
        <taxon>Klenkia</taxon>
    </lineage>
</organism>